<dbReference type="InterPro" id="IPR039448">
    <property type="entry name" value="Beta_helix"/>
</dbReference>
<dbReference type="Proteomes" id="UP000199206">
    <property type="component" value="Unassembled WGS sequence"/>
</dbReference>
<dbReference type="Pfam" id="PF13229">
    <property type="entry name" value="Beta_helix"/>
    <property type="match status" value="1"/>
</dbReference>
<feature type="domain" description="Cadherin" evidence="1">
    <location>
        <begin position="402"/>
        <end position="530"/>
    </location>
</feature>
<gene>
    <name evidence="2" type="ORF">SAMN05192583_2920</name>
</gene>
<protein>
    <submittedName>
        <fullName evidence="2">Right handed beta helix region</fullName>
    </submittedName>
</protein>
<evidence type="ECO:0000313" key="2">
    <source>
        <dbReference type="EMBL" id="SEN50699.1"/>
    </source>
</evidence>
<dbReference type="PROSITE" id="PS50268">
    <property type="entry name" value="CADHERIN_2"/>
    <property type="match status" value="1"/>
</dbReference>
<dbReference type="EMBL" id="FOCF01000008">
    <property type="protein sequence ID" value="SEN50699.1"/>
    <property type="molecule type" value="Genomic_DNA"/>
</dbReference>
<dbReference type="SUPFAM" id="SSF51126">
    <property type="entry name" value="Pectin lyase-like"/>
    <property type="match status" value="1"/>
</dbReference>
<organism evidence="2 3">
    <name type="scientific">Sphingomonas gellani</name>
    <dbReference type="NCBI Taxonomy" id="1166340"/>
    <lineage>
        <taxon>Bacteria</taxon>
        <taxon>Pseudomonadati</taxon>
        <taxon>Pseudomonadota</taxon>
        <taxon>Alphaproteobacteria</taxon>
        <taxon>Sphingomonadales</taxon>
        <taxon>Sphingomonadaceae</taxon>
        <taxon>Sphingomonas</taxon>
    </lineage>
</organism>
<name>A0A1H8H3V3_9SPHN</name>
<dbReference type="STRING" id="1166340.SAMN05192583_2920"/>
<evidence type="ECO:0000313" key="3">
    <source>
        <dbReference type="Proteomes" id="UP000199206"/>
    </source>
</evidence>
<dbReference type="InterPro" id="IPR002126">
    <property type="entry name" value="Cadherin-like_dom"/>
</dbReference>
<dbReference type="Gene3D" id="2.160.20.10">
    <property type="entry name" value="Single-stranded right-handed beta-helix, Pectin lyase-like"/>
    <property type="match status" value="1"/>
</dbReference>
<evidence type="ECO:0000259" key="1">
    <source>
        <dbReference type="PROSITE" id="PS50268"/>
    </source>
</evidence>
<dbReference type="GO" id="GO:0007156">
    <property type="term" value="P:homophilic cell adhesion via plasma membrane adhesion molecules"/>
    <property type="evidence" value="ECO:0007669"/>
    <property type="project" value="InterPro"/>
</dbReference>
<reference evidence="3" key="1">
    <citation type="submission" date="2016-10" db="EMBL/GenBank/DDBJ databases">
        <authorList>
            <person name="Varghese N."/>
            <person name="Submissions S."/>
        </authorList>
    </citation>
    <scope>NUCLEOTIDE SEQUENCE [LARGE SCALE GENOMIC DNA]</scope>
    <source>
        <strain evidence="3">S6-262</strain>
    </source>
</reference>
<dbReference type="InterPro" id="IPR011050">
    <property type="entry name" value="Pectin_lyase_fold/virulence"/>
</dbReference>
<dbReference type="AlphaFoldDB" id="A0A1H8H3V3"/>
<proteinExistence type="predicted"/>
<dbReference type="GO" id="GO:0016020">
    <property type="term" value="C:membrane"/>
    <property type="evidence" value="ECO:0007669"/>
    <property type="project" value="InterPro"/>
</dbReference>
<sequence length="781" mass="83500">MLAVHGGFALAMLAGHCPPSSVQALRIAPAASGRGDGSDWANAAPLTALNSMVAQAAAIGGEVWLRADAGPYTLPTQMIVSRGGTVAKPVVVRGVDVNGQDMKAVMVGDRAPNWSKGKAVGGEHIWLNAGASCLTFRNLTFQDAGTCIRLRQNNSFLTFEDIDGYNIRRLIQNSASTGSTATIGFLTIRRCTGHGYSKQFIIVRYDSHDVLIEDCHADAQRQDGDNWSTGFQIDDTAHDITFRRCVSENNYQDNGTDYWNADGFSGERGNYRIVLEDCVARNNTDGGYDFKSQITLVRCKGEGNKRNFRMWGVALLLNCIGINPWKVGSGSIGQVYAYGNSRVLVQGGTFTQAADFTWSPFHIFETGFMAVDAAAQAGVTKGASVAMFDSEGNDDALFGTWDHDDAVSPTISQLRYRVPGQPVTVVPIDASGAALSIAENQPQAFAFTASENATLVVEGPDSAKFAVSGRTVLMKAQDYDVANGPAADGSKTLRITVQAIDANGNPSRAYPLAVTILDVDDAAIGPAEAFDYPNANGCWFDFSQAQFWSDTAMTIPAQLGDPVAAVTDQSGRGHHLWQPDPDRRAPLRLDGLYTCLDFNGTSHCYNLGQPGDFRFPNFTAFLALKKAKDAGTAPAYALFFGRRAASTDGGTNSSNGTFWFGVRGGVSVTYRCTGPNGTSDGVGAAPGKPVVLSFRTLDRVVRSNAVQILPADGSTGAPINNTYPLATEQALVGARWDGVSNDFTSYFKGPMYGFAVLDRDCPDAIRFRIERQFGVASAVSL</sequence>
<dbReference type="InterPro" id="IPR012334">
    <property type="entry name" value="Pectin_lyas_fold"/>
</dbReference>
<accession>A0A1H8H3V3</accession>
<dbReference type="GO" id="GO:0005509">
    <property type="term" value="F:calcium ion binding"/>
    <property type="evidence" value="ECO:0007669"/>
    <property type="project" value="InterPro"/>
</dbReference>
<dbReference type="RefSeq" id="WP_170841986.1">
    <property type="nucleotide sequence ID" value="NZ_FOCF01000008.1"/>
</dbReference>
<keyword evidence="3" id="KW-1185">Reference proteome</keyword>